<comment type="caution">
    <text evidence="2">The sequence shown here is derived from an EMBL/GenBank/DDBJ whole genome shotgun (WGS) entry which is preliminary data.</text>
</comment>
<reference evidence="2" key="1">
    <citation type="submission" date="2023-06" db="EMBL/GenBank/DDBJ databases">
        <authorList>
            <person name="Kurt Z."/>
        </authorList>
    </citation>
    <scope>NUCLEOTIDE SEQUENCE</scope>
</reference>
<dbReference type="SUPFAM" id="SSF52833">
    <property type="entry name" value="Thioredoxin-like"/>
    <property type="match status" value="1"/>
</dbReference>
<sequence length="418" mass="48834">MLGVLCEVIHTIQTNMTQPVFLKLCIPNFPHCQQMESVFKDAAKKQNISYENINCEENHKICDIAARYPTYYLINQNETTQYTGLINVDAMSLWLHNELNDYQYKDNTTLDTSNPYFKIYTNNVKIYEKYFKHQPNLQITIVTSKDEKVFAFRYNNQILCSKLSEEFFKIHGSPYFQENIDVHKYENLLGLKNEAVIVIKGNYENIDELRHLNTKGVNVALFQTNQTPIMIGIFTTDNLKRKSEPLRQNISLQAENMLEYLYRKELPTITNRTEIFETMKEHSQLIFQGKNSQIEIILFGEETELTNELLLYKQFNNQKYSLLFTQRDESNSRELEKMKANSSLNLVIIKQQKSVNYMNIQDFELQMKGLGLEIVDMKKIILSIVVGIIFCITGGIITLKIVRGNADKDQNLEQTQEQ</sequence>
<dbReference type="InterPro" id="IPR036249">
    <property type="entry name" value="Thioredoxin-like_sf"/>
</dbReference>
<dbReference type="EMBL" id="CAXDID020000108">
    <property type="protein sequence ID" value="CAL6029031.1"/>
    <property type="molecule type" value="Genomic_DNA"/>
</dbReference>
<gene>
    <name evidence="3" type="ORF">HINF_LOCUS32097</name>
    <name evidence="2" type="ORF">HINF_LOCUS65359</name>
</gene>
<name>A0AA86RFR5_9EUKA</name>
<dbReference type="Proteomes" id="UP001642409">
    <property type="component" value="Unassembled WGS sequence"/>
</dbReference>
<evidence type="ECO:0000313" key="4">
    <source>
        <dbReference type="Proteomes" id="UP001642409"/>
    </source>
</evidence>
<evidence type="ECO:0000313" key="2">
    <source>
        <dbReference type="EMBL" id="CAI9977714.1"/>
    </source>
</evidence>
<organism evidence="2">
    <name type="scientific">Hexamita inflata</name>
    <dbReference type="NCBI Taxonomy" id="28002"/>
    <lineage>
        <taxon>Eukaryota</taxon>
        <taxon>Metamonada</taxon>
        <taxon>Diplomonadida</taxon>
        <taxon>Hexamitidae</taxon>
        <taxon>Hexamitinae</taxon>
        <taxon>Hexamita</taxon>
    </lineage>
</organism>
<protein>
    <submittedName>
        <fullName evidence="2">Thioredoxin-like superfamily</fullName>
    </submittedName>
    <submittedName>
        <fullName evidence="3">Thioredoxin-like_superfamily</fullName>
    </submittedName>
</protein>
<dbReference type="AlphaFoldDB" id="A0AA86RFR5"/>
<feature type="transmembrane region" description="Helical" evidence="1">
    <location>
        <begin position="380"/>
        <end position="402"/>
    </location>
</feature>
<keyword evidence="1" id="KW-0472">Membrane</keyword>
<dbReference type="CDD" id="cd02961">
    <property type="entry name" value="PDI_a_family"/>
    <property type="match status" value="1"/>
</dbReference>
<keyword evidence="1" id="KW-0812">Transmembrane</keyword>
<proteinExistence type="predicted"/>
<dbReference type="EMBL" id="CATOUU010001179">
    <property type="protein sequence ID" value="CAI9977714.1"/>
    <property type="molecule type" value="Genomic_DNA"/>
</dbReference>
<keyword evidence="4" id="KW-1185">Reference proteome</keyword>
<evidence type="ECO:0000256" key="1">
    <source>
        <dbReference type="SAM" id="Phobius"/>
    </source>
</evidence>
<keyword evidence="1" id="KW-1133">Transmembrane helix</keyword>
<evidence type="ECO:0000313" key="3">
    <source>
        <dbReference type="EMBL" id="CAL6029031.1"/>
    </source>
</evidence>
<reference evidence="3 4" key="2">
    <citation type="submission" date="2024-07" db="EMBL/GenBank/DDBJ databases">
        <authorList>
            <person name="Akdeniz Z."/>
        </authorList>
    </citation>
    <scope>NUCLEOTIDE SEQUENCE [LARGE SCALE GENOMIC DNA]</scope>
</reference>
<dbReference type="Gene3D" id="3.40.30.10">
    <property type="entry name" value="Glutaredoxin"/>
    <property type="match status" value="1"/>
</dbReference>
<accession>A0AA86RFR5</accession>